<organism evidence="1 2">
    <name type="scientific">Leptolinea tardivitalis</name>
    <dbReference type="NCBI Taxonomy" id="229920"/>
    <lineage>
        <taxon>Bacteria</taxon>
        <taxon>Bacillati</taxon>
        <taxon>Chloroflexota</taxon>
        <taxon>Anaerolineae</taxon>
        <taxon>Anaerolineales</taxon>
        <taxon>Anaerolineaceae</taxon>
        <taxon>Leptolinea</taxon>
    </lineage>
</organism>
<evidence type="ECO:0000313" key="2">
    <source>
        <dbReference type="Proteomes" id="UP000050430"/>
    </source>
</evidence>
<comment type="caution">
    <text evidence="1">The sequence shown here is derived from an EMBL/GenBank/DDBJ whole genome shotgun (WGS) entry which is preliminary data.</text>
</comment>
<reference evidence="1 2" key="1">
    <citation type="submission" date="2015-07" db="EMBL/GenBank/DDBJ databases">
        <title>Genome sequence of Leptolinea tardivitalis DSM 16556.</title>
        <authorList>
            <person name="Hemp J."/>
            <person name="Ward L.M."/>
            <person name="Pace L.A."/>
            <person name="Fischer W.W."/>
        </authorList>
    </citation>
    <scope>NUCLEOTIDE SEQUENCE [LARGE SCALE GENOMIC DNA]</scope>
    <source>
        <strain evidence="1 2">YMTK-2</strain>
    </source>
</reference>
<gene>
    <name evidence="1" type="ORF">ADM99_14955</name>
</gene>
<dbReference type="Proteomes" id="UP000050430">
    <property type="component" value="Unassembled WGS sequence"/>
</dbReference>
<dbReference type="STRING" id="229920.ADM99_14955"/>
<keyword evidence="2" id="KW-1185">Reference proteome</keyword>
<dbReference type="OrthoDB" id="595265at2"/>
<dbReference type="InterPro" id="IPR025516">
    <property type="entry name" value="DUF4404"/>
</dbReference>
<proteinExistence type="predicted"/>
<dbReference type="RefSeq" id="WP_062422326.1">
    <property type="nucleotide sequence ID" value="NZ_BBYA01000010.1"/>
</dbReference>
<dbReference type="AlphaFoldDB" id="A0A0P6XH56"/>
<evidence type="ECO:0008006" key="3">
    <source>
        <dbReference type="Google" id="ProtNLM"/>
    </source>
</evidence>
<dbReference type="EMBL" id="LGCK01000014">
    <property type="protein sequence ID" value="KPL70438.1"/>
    <property type="molecule type" value="Genomic_DNA"/>
</dbReference>
<dbReference type="Pfam" id="PF14357">
    <property type="entry name" value="DUF4404"/>
    <property type="match status" value="1"/>
</dbReference>
<name>A0A0P6XH56_9CHLR</name>
<protein>
    <recommendedName>
        <fullName evidence="3">DUF4404 domain-containing protein</fullName>
    </recommendedName>
</protein>
<evidence type="ECO:0000313" key="1">
    <source>
        <dbReference type="EMBL" id="KPL70438.1"/>
    </source>
</evidence>
<sequence>MDTGNLNKLLEQLQDEIRNTKVVDERGAELLRTLDDDIHTLLEKSTEYPDLVARTDFQRLEEAFYHFEATHPKLTVLISRLMESLNNVGI</sequence>
<accession>A0A0P6XH56</accession>